<feature type="compositionally biased region" description="Polar residues" evidence="1">
    <location>
        <begin position="172"/>
        <end position="203"/>
    </location>
</feature>
<evidence type="ECO:0000313" key="3">
    <source>
        <dbReference type="Proteomes" id="UP000007875"/>
    </source>
</evidence>
<protein>
    <submittedName>
        <fullName evidence="2">Uncharacterized protein</fullName>
    </submittedName>
</protein>
<reference evidence="3" key="1">
    <citation type="submission" date="2003-08" db="EMBL/GenBank/DDBJ databases">
        <authorList>
            <person name="Birren B."/>
            <person name="Nusbaum C."/>
            <person name="Abebe A."/>
            <person name="Abouelleil A."/>
            <person name="Adekoya E."/>
            <person name="Ait-zahra M."/>
            <person name="Allen N."/>
            <person name="Allen T."/>
            <person name="An P."/>
            <person name="Anderson M."/>
            <person name="Anderson S."/>
            <person name="Arachchi H."/>
            <person name="Armbruster J."/>
            <person name="Bachantsang P."/>
            <person name="Baldwin J."/>
            <person name="Barry A."/>
            <person name="Bayul T."/>
            <person name="Blitshsteyn B."/>
            <person name="Bloom T."/>
            <person name="Blye J."/>
            <person name="Boguslavskiy L."/>
            <person name="Borowsky M."/>
            <person name="Boukhgalter B."/>
            <person name="Brunache A."/>
            <person name="Butler J."/>
            <person name="Calixte N."/>
            <person name="Calvo S."/>
            <person name="Camarata J."/>
            <person name="Campo K."/>
            <person name="Chang J."/>
            <person name="Cheshatsang Y."/>
            <person name="Citroen M."/>
            <person name="Collymore A."/>
            <person name="Considine T."/>
            <person name="Cook A."/>
            <person name="Cooke P."/>
            <person name="Corum B."/>
            <person name="Cuomo C."/>
            <person name="David R."/>
            <person name="Dawoe T."/>
            <person name="Degray S."/>
            <person name="Dodge S."/>
            <person name="Dooley K."/>
            <person name="Dorje P."/>
            <person name="Dorjee K."/>
            <person name="Dorris L."/>
            <person name="Duffey N."/>
            <person name="Dupes A."/>
            <person name="Elkins T."/>
            <person name="Engels R."/>
            <person name="Erickson J."/>
            <person name="Farina A."/>
            <person name="Faro S."/>
            <person name="Ferreira P."/>
            <person name="Fischer H."/>
            <person name="Fitzgerald M."/>
            <person name="Foley K."/>
            <person name="Gage D."/>
            <person name="Galagan J."/>
            <person name="Gearin G."/>
            <person name="Gnerre S."/>
            <person name="Gnirke A."/>
            <person name="Goyette A."/>
            <person name="Graham J."/>
            <person name="Grandbois E."/>
            <person name="Gyaltsen K."/>
            <person name="Hafez N."/>
            <person name="Hagopian D."/>
            <person name="Hagos B."/>
            <person name="Hall J."/>
            <person name="Hatcher B."/>
            <person name="Heller A."/>
            <person name="Higgins H."/>
            <person name="Honan T."/>
            <person name="Horn A."/>
            <person name="Houde N."/>
            <person name="Hughes L."/>
            <person name="Hulme W."/>
            <person name="Husby E."/>
            <person name="Iliev I."/>
            <person name="Jaffe D."/>
            <person name="Jones C."/>
            <person name="Kamal M."/>
            <person name="Kamat A."/>
            <person name="Kamvysselis M."/>
            <person name="Karlsson E."/>
            <person name="Kells C."/>
            <person name="Kieu A."/>
            <person name="Kisner P."/>
            <person name="Kodira C."/>
            <person name="Kulbokas E."/>
            <person name="Labutti K."/>
            <person name="Lama D."/>
            <person name="Landers T."/>
            <person name="Leger J."/>
            <person name="Levine S."/>
            <person name="Lewis D."/>
            <person name="Lewis T."/>
            <person name="Lindblad-toh K."/>
            <person name="Liu X."/>
            <person name="Lokyitsang T."/>
            <person name="Lokyitsang Y."/>
            <person name="Lucien O."/>
            <person name="Lui A."/>
            <person name="Ma L.J."/>
            <person name="Mabbitt R."/>
            <person name="Macdonald J."/>
            <person name="Maclean C."/>
            <person name="Major J."/>
            <person name="Manning J."/>
            <person name="Marabella R."/>
            <person name="Maru K."/>
            <person name="Matthews C."/>
            <person name="Mauceli E."/>
            <person name="Mccarthy M."/>
            <person name="Mcdonough S."/>
            <person name="Mcghee T."/>
            <person name="Meldrim J."/>
            <person name="Meneus L."/>
            <person name="Mesirov J."/>
            <person name="Mihalev A."/>
            <person name="Mihova T."/>
            <person name="Mikkelsen T."/>
            <person name="Mlenga V."/>
            <person name="Moru K."/>
            <person name="Mozes J."/>
            <person name="Mulrain L."/>
            <person name="Munson G."/>
            <person name="Naylor J."/>
            <person name="Newes C."/>
            <person name="Nguyen C."/>
            <person name="Nguyen N."/>
            <person name="Nguyen T."/>
            <person name="Nicol R."/>
            <person name="Nielsen C."/>
            <person name="Nizzari M."/>
            <person name="Norbu C."/>
            <person name="Norbu N."/>
            <person name="O'donnell P."/>
            <person name="Okoawo O."/>
            <person name="O'leary S."/>
            <person name="Omotosho B."/>
            <person name="O'neill K."/>
            <person name="Osman S."/>
            <person name="Parker S."/>
            <person name="Perrin D."/>
            <person name="Phunkhang P."/>
            <person name="Piqani B."/>
            <person name="Purcell S."/>
            <person name="Rachupka T."/>
            <person name="Ramasamy U."/>
            <person name="Rameau R."/>
            <person name="Ray V."/>
            <person name="Raymond C."/>
            <person name="Retta R."/>
            <person name="Richardson S."/>
            <person name="Rise C."/>
            <person name="Rodriguez J."/>
            <person name="Rogers J."/>
            <person name="Rogov P."/>
            <person name="Rutman M."/>
            <person name="Schupbach R."/>
            <person name="Seaman C."/>
            <person name="Settipalli S."/>
            <person name="Sharpe T."/>
            <person name="Sheridan J."/>
            <person name="Sherpa N."/>
            <person name="Shi J."/>
            <person name="Smirnov S."/>
            <person name="Smith C."/>
            <person name="Sougnez C."/>
            <person name="Spencer B."/>
            <person name="Stalker J."/>
            <person name="Stange-thomann N."/>
            <person name="Stavropoulos S."/>
            <person name="Stetson K."/>
            <person name="Stone C."/>
            <person name="Stone S."/>
            <person name="Stubbs M."/>
            <person name="Talamas J."/>
            <person name="Tchuinga P."/>
            <person name="Tenzing P."/>
            <person name="Tesfaye S."/>
            <person name="Theodore J."/>
            <person name="Thoulutsang Y."/>
            <person name="Topham K."/>
            <person name="Towey S."/>
            <person name="Tsamla T."/>
            <person name="Tsomo N."/>
            <person name="Vallee D."/>
            <person name="Vassiliev H."/>
            <person name="Venkataraman V."/>
            <person name="Vinson J."/>
            <person name="Vo A."/>
            <person name="Wade C."/>
            <person name="Wang S."/>
            <person name="Wangchuk T."/>
            <person name="Wangdi T."/>
            <person name="Whittaker C."/>
            <person name="Wilkinson J."/>
            <person name="Wu Y."/>
            <person name="Wyman D."/>
            <person name="Yadav S."/>
            <person name="Yang S."/>
            <person name="Yang X."/>
            <person name="Yeager S."/>
            <person name="Yee E."/>
            <person name="Young G."/>
            <person name="Zainoun J."/>
            <person name="Zembeck L."/>
            <person name="Zimmer A."/>
            <person name="Zody M."/>
            <person name="Lander E."/>
        </authorList>
    </citation>
    <scope>NUCLEOTIDE SEQUENCE [LARGE SCALE GENOMIC DNA]</scope>
</reference>
<keyword evidence="3" id="KW-1185">Reference proteome</keyword>
<feature type="region of interest" description="Disordered" evidence="1">
    <location>
        <begin position="135"/>
        <end position="155"/>
    </location>
</feature>
<evidence type="ECO:0000313" key="2">
    <source>
        <dbReference type="Ensembl" id="ENSCSAVP00000004019.1"/>
    </source>
</evidence>
<reference evidence="2" key="2">
    <citation type="submission" date="2025-08" db="UniProtKB">
        <authorList>
            <consortium name="Ensembl"/>
        </authorList>
    </citation>
    <scope>IDENTIFICATION</scope>
</reference>
<name>H2YFC1_CIOSA</name>
<accession>H2YFC1</accession>
<feature type="region of interest" description="Disordered" evidence="1">
    <location>
        <begin position="168"/>
        <end position="203"/>
    </location>
</feature>
<organism evidence="2 3">
    <name type="scientific">Ciona savignyi</name>
    <name type="common">Pacific transparent sea squirt</name>
    <dbReference type="NCBI Taxonomy" id="51511"/>
    <lineage>
        <taxon>Eukaryota</taxon>
        <taxon>Metazoa</taxon>
        <taxon>Chordata</taxon>
        <taxon>Tunicata</taxon>
        <taxon>Ascidiacea</taxon>
        <taxon>Phlebobranchia</taxon>
        <taxon>Cionidae</taxon>
        <taxon>Ciona</taxon>
    </lineage>
</organism>
<dbReference type="HOGENOM" id="CLU_1351594_0_0_1"/>
<dbReference type="AlphaFoldDB" id="H2YFC1"/>
<proteinExistence type="predicted"/>
<reference evidence="2" key="3">
    <citation type="submission" date="2025-09" db="UniProtKB">
        <authorList>
            <consortium name="Ensembl"/>
        </authorList>
    </citation>
    <scope>IDENTIFICATION</scope>
</reference>
<dbReference type="Proteomes" id="UP000007875">
    <property type="component" value="Unassembled WGS sequence"/>
</dbReference>
<sequence>MCRGSFNCLLDSPQLSFCLPSQIIEAGSNDHSVSDSSPLKCTNISAQNTESVLCNGTSDGGHVTKDTEPVVNGVQTDCIKEHSSNPCKSNEITLVADSTKDHSLQITIGNKTTISNQVPLQNDKLTYSEINNNRKLSSNVNTNGVTNLNPELSNKSLDSINTDLVLDERTNTENTKSVESSSENKTCVKTDPTNQSKPVTSWA</sequence>
<dbReference type="GeneTree" id="ENSGT00940000170514"/>
<evidence type="ECO:0000256" key="1">
    <source>
        <dbReference type="SAM" id="MobiDB-lite"/>
    </source>
</evidence>
<dbReference type="Ensembl" id="ENSCSAVT00000004078.1">
    <property type="protein sequence ID" value="ENSCSAVP00000004019.1"/>
    <property type="gene ID" value="ENSCSAVG00000002375.1"/>
</dbReference>